<evidence type="ECO:0000313" key="2">
    <source>
        <dbReference type="EMBL" id="SHL98766.1"/>
    </source>
</evidence>
<feature type="signal peptide" evidence="1">
    <location>
        <begin position="1"/>
        <end position="23"/>
    </location>
</feature>
<gene>
    <name evidence="2" type="ORF">SAMN05216269_10228</name>
</gene>
<dbReference type="AlphaFoldDB" id="A0A1M7F411"/>
<keyword evidence="3" id="KW-1185">Reference proteome</keyword>
<feature type="chain" id="PRO_5012635953" description="Por secretion system C-terminal sorting domain-containing protein" evidence="1">
    <location>
        <begin position="24"/>
        <end position="198"/>
    </location>
</feature>
<evidence type="ECO:0000256" key="1">
    <source>
        <dbReference type="SAM" id="SignalP"/>
    </source>
</evidence>
<name>A0A1M7F411_9FLAO</name>
<evidence type="ECO:0008006" key="4">
    <source>
        <dbReference type="Google" id="ProtNLM"/>
    </source>
</evidence>
<accession>A0A1M7F411</accession>
<reference evidence="3" key="1">
    <citation type="submission" date="2016-11" db="EMBL/GenBank/DDBJ databases">
        <authorList>
            <person name="Varghese N."/>
            <person name="Submissions S."/>
        </authorList>
    </citation>
    <scope>NUCLEOTIDE SEQUENCE [LARGE SCALE GENOMIC DNA]</scope>
    <source>
        <strain evidence="3">CGMCC 1.2749</strain>
    </source>
</reference>
<proteinExistence type="predicted"/>
<sequence>MKKILKFSLVLAAVALTAVEAHAGNADFSLDLKKEEGKTVSFTLREIKKIDLSIYDTSDNLIYQEKVTSNDDINRTYDLTAFPEGVYFLEAESDLKISRYKIEVVGKVAKLSVDAISEVYKPVLVNKNGTVAFNMLNTSKAPVAVKIYSSNDTELYNETISGELNVGKIFDISNVEGDKCTFVITFNGKTFVETVDVK</sequence>
<organism evidence="2 3">
    <name type="scientific">Flavobacterium xinjiangense</name>
    <dbReference type="NCBI Taxonomy" id="178356"/>
    <lineage>
        <taxon>Bacteria</taxon>
        <taxon>Pseudomonadati</taxon>
        <taxon>Bacteroidota</taxon>
        <taxon>Flavobacteriia</taxon>
        <taxon>Flavobacteriales</taxon>
        <taxon>Flavobacteriaceae</taxon>
        <taxon>Flavobacterium</taxon>
    </lineage>
</organism>
<evidence type="ECO:0000313" key="3">
    <source>
        <dbReference type="Proteomes" id="UP000184092"/>
    </source>
</evidence>
<keyword evidence="1" id="KW-0732">Signal</keyword>
<dbReference type="STRING" id="178356.SAMN05216269_10228"/>
<dbReference type="Proteomes" id="UP000184092">
    <property type="component" value="Unassembled WGS sequence"/>
</dbReference>
<dbReference type="RefSeq" id="WP_073204900.1">
    <property type="nucleotide sequence ID" value="NZ_FRCL01000002.1"/>
</dbReference>
<dbReference type="EMBL" id="FRCL01000002">
    <property type="protein sequence ID" value="SHL98766.1"/>
    <property type="molecule type" value="Genomic_DNA"/>
</dbReference>
<protein>
    <recommendedName>
        <fullName evidence="4">Por secretion system C-terminal sorting domain-containing protein</fullName>
    </recommendedName>
</protein>
<dbReference type="OrthoDB" id="978867at2"/>